<evidence type="ECO:0000313" key="2">
    <source>
        <dbReference type="EMBL" id="GIG40167.1"/>
    </source>
</evidence>
<keyword evidence="3" id="KW-1185">Reference proteome</keyword>
<gene>
    <name evidence="2" type="ORF">Cph01nite_19290</name>
</gene>
<feature type="domain" description="Putative Flp pilus-assembly TadG-like N-terminal" evidence="1">
    <location>
        <begin position="3"/>
        <end position="44"/>
    </location>
</feature>
<protein>
    <recommendedName>
        <fullName evidence="1">Putative Flp pilus-assembly TadG-like N-terminal domain-containing protein</fullName>
    </recommendedName>
</protein>
<evidence type="ECO:0000259" key="1">
    <source>
        <dbReference type="Pfam" id="PF13400"/>
    </source>
</evidence>
<dbReference type="InterPro" id="IPR028087">
    <property type="entry name" value="Tad_N"/>
</dbReference>
<comment type="caution">
    <text evidence="2">The sequence shown here is derived from an EMBL/GenBank/DDBJ whole genome shotgun (WGS) entry which is preliminary data.</text>
</comment>
<dbReference type="EMBL" id="BONP01000009">
    <property type="protein sequence ID" value="GIG40167.1"/>
    <property type="molecule type" value="Genomic_DNA"/>
</dbReference>
<accession>A0ABQ4DLE5</accession>
<name>A0ABQ4DLE5_9CELL</name>
<sequence length="138" mass="14592">MILSLGFAVVAILLVLVVTAATGVHLDRKRLLAVADLAALSAADQVSARYFGSAEERGGAGVPLTDATVRAAVEQYVRDHPEPAARWDGVRVLEATTPDGRTAVVRLGAVTRPPLITWVLEPWSDGIELEVRGVARAS</sequence>
<organism evidence="2 3">
    <name type="scientific">Cellulomonas phragmiteti</name>
    <dbReference type="NCBI Taxonomy" id="478780"/>
    <lineage>
        <taxon>Bacteria</taxon>
        <taxon>Bacillati</taxon>
        <taxon>Actinomycetota</taxon>
        <taxon>Actinomycetes</taxon>
        <taxon>Micrococcales</taxon>
        <taxon>Cellulomonadaceae</taxon>
        <taxon>Cellulomonas</taxon>
    </lineage>
</organism>
<evidence type="ECO:0000313" key="3">
    <source>
        <dbReference type="Proteomes" id="UP000614741"/>
    </source>
</evidence>
<dbReference type="Proteomes" id="UP000614741">
    <property type="component" value="Unassembled WGS sequence"/>
</dbReference>
<proteinExistence type="predicted"/>
<reference evidence="2 3" key="1">
    <citation type="submission" date="2021-01" db="EMBL/GenBank/DDBJ databases">
        <title>Whole genome shotgun sequence of Cellulomonas phragmiteti NBRC 110785.</title>
        <authorList>
            <person name="Komaki H."/>
            <person name="Tamura T."/>
        </authorList>
    </citation>
    <scope>NUCLEOTIDE SEQUENCE [LARGE SCALE GENOMIC DNA]</scope>
    <source>
        <strain evidence="2 3">NBRC 110785</strain>
    </source>
</reference>
<dbReference type="Pfam" id="PF13400">
    <property type="entry name" value="Tad"/>
    <property type="match status" value="1"/>
</dbReference>